<comment type="cofactor">
    <cofactor evidence="2">
        <name>Mn(2+)</name>
        <dbReference type="ChEBI" id="CHEBI:29035"/>
    </cofactor>
</comment>
<evidence type="ECO:0000256" key="5">
    <source>
        <dbReference type="ARBA" id="ARBA00004074"/>
    </source>
</evidence>
<dbReference type="STRING" id="32264.T1K8K2"/>
<dbReference type="EnsemblMetazoa" id="tetur07g01630.1">
    <property type="protein sequence ID" value="tetur07g01630.1"/>
    <property type="gene ID" value="tetur07g01630"/>
</dbReference>
<feature type="compositionally biased region" description="Low complexity" evidence="14">
    <location>
        <begin position="197"/>
        <end position="217"/>
    </location>
</feature>
<dbReference type="FunFam" id="1.10.3210.10:FF:000011">
    <property type="entry name" value="HD domain-containing protein 2"/>
    <property type="match status" value="1"/>
</dbReference>
<evidence type="ECO:0000256" key="8">
    <source>
        <dbReference type="ARBA" id="ARBA00012964"/>
    </source>
</evidence>
<feature type="region of interest" description="Disordered" evidence="14">
    <location>
        <begin position="197"/>
        <end position="230"/>
    </location>
</feature>
<evidence type="ECO:0000259" key="15">
    <source>
        <dbReference type="Pfam" id="PF13023"/>
    </source>
</evidence>
<evidence type="ECO:0000256" key="7">
    <source>
        <dbReference type="ARBA" id="ARBA00011738"/>
    </source>
</evidence>
<dbReference type="PANTHER" id="PTHR11845">
    <property type="entry name" value="5'-DEOXYNUCLEOTIDASE HDDC2"/>
    <property type="match status" value="1"/>
</dbReference>
<accession>T1K8K2</accession>
<evidence type="ECO:0000256" key="6">
    <source>
        <dbReference type="ARBA" id="ARBA00009999"/>
    </source>
</evidence>
<evidence type="ECO:0000256" key="2">
    <source>
        <dbReference type="ARBA" id="ARBA00001936"/>
    </source>
</evidence>
<keyword evidence="12" id="KW-0460">Magnesium</keyword>
<evidence type="ECO:0000256" key="1">
    <source>
        <dbReference type="ARBA" id="ARBA00001638"/>
    </source>
</evidence>
<evidence type="ECO:0000256" key="9">
    <source>
        <dbReference type="ARBA" id="ARBA00015933"/>
    </source>
</evidence>
<dbReference type="Gene3D" id="1.10.3210.10">
    <property type="entry name" value="Hypothetical protein af1432"/>
    <property type="match status" value="1"/>
</dbReference>
<dbReference type="GO" id="GO:0002953">
    <property type="term" value="F:5'-deoxynucleotidase activity"/>
    <property type="evidence" value="ECO:0007669"/>
    <property type="project" value="UniProtKB-EC"/>
</dbReference>
<evidence type="ECO:0000256" key="4">
    <source>
        <dbReference type="ARBA" id="ARBA00001946"/>
    </source>
</evidence>
<dbReference type="EC" id="3.1.3.89" evidence="8"/>
<proteinExistence type="inferred from homology"/>
<keyword evidence="11" id="KW-0378">Hydrolase</keyword>
<dbReference type="OMA" id="PFFHMLE"/>
<organism evidence="16 17">
    <name type="scientific">Tetranychus urticae</name>
    <name type="common">Two-spotted spider mite</name>
    <dbReference type="NCBI Taxonomy" id="32264"/>
    <lineage>
        <taxon>Eukaryota</taxon>
        <taxon>Metazoa</taxon>
        <taxon>Ecdysozoa</taxon>
        <taxon>Arthropoda</taxon>
        <taxon>Chelicerata</taxon>
        <taxon>Arachnida</taxon>
        <taxon>Acari</taxon>
        <taxon>Acariformes</taxon>
        <taxon>Trombidiformes</taxon>
        <taxon>Prostigmata</taxon>
        <taxon>Eleutherengona</taxon>
        <taxon>Raphignathae</taxon>
        <taxon>Tetranychoidea</taxon>
        <taxon>Tetranychidae</taxon>
        <taxon>Tetranychus</taxon>
    </lineage>
</organism>
<protein>
    <recommendedName>
        <fullName evidence="9">5'-deoxynucleotidase HDDC2</fullName>
        <ecNumber evidence="8">3.1.3.89</ecNumber>
    </recommendedName>
    <alternativeName>
        <fullName evidence="13">HD domain-containing protein 2</fullName>
    </alternativeName>
</protein>
<reference evidence="17" key="1">
    <citation type="submission" date="2011-08" db="EMBL/GenBank/DDBJ databases">
        <authorList>
            <person name="Rombauts S."/>
        </authorList>
    </citation>
    <scope>NUCLEOTIDE SEQUENCE</scope>
    <source>
        <strain evidence="17">London</strain>
    </source>
</reference>
<dbReference type="AlphaFoldDB" id="T1K8K2"/>
<dbReference type="EMBL" id="CAEY01001877">
    <property type="status" value="NOT_ANNOTATED_CDS"/>
    <property type="molecule type" value="Genomic_DNA"/>
</dbReference>
<feature type="compositionally biased region" description="Acidic residues" evidence="14">
    <location>
        <begin position="221"/>
        <end position="230"/>
    </location>
</feature>
<dbReference type="GO" id="GO:0046872">
    <property type="term" value="F:metal ion binding"/>
    <property type="evidence" value="ECO:0007669"/>
    <property type="project" value="UniProtKB-KW"/>
</dbReference>
<evidence type="ECO:0000256" key="12">
    <source>
        <dbReference type="ARBA" id="ARBA00022842"/>
    </source>
</evidence>
<reference evidence="16" key="2">
    <citation type="submission" date="2015-06" db="UniProtKB">
        <authorList>
            <consortium name="EnsemblMetazoa"/>
        </authorList>
    </citation>
    <scope>IDENTIFICATION</scope>
</reference>
<dbReference type="eggNOG" id="KOG3197">
    <property type="taxonomic scope" value="Eukaryota"/>
</dbReference>
<evidence type="ECO:0000313" key="16">
    <source>
        <dbReference type="EnsemblMetazoa" id="tetur07g01630.1"/>
    </source>
</evidence>
<evidence type="ECO:0000256" key="11">
    <source>
        <dbReference type="ARBA" id="ARBA00022801"/>
    </source>
</evidence>
<keyword evidence="10" id="KW-0479">Metal-binding</keyword>
<comment type="cofactor">
    <cofactor evidence="3">
        <name>Co(2+)</name>
        <dbReference type="ChEBI" id="CHEBI:48828"/>
    </cofactor>
</comment>
<dbReference type="GO" id="GO:0005737">
    <property type="term" value="C:cytoplasm"/>
    <property type="evidence" value="ECO:0007669"/>
    <property type="project" value="TreeGrafter"/>
</dbReference>
<dbReference type="Proteomes" id="UP000015104">
    <property type="component" value="Unassembled WGS sequence"/>
</dbReference>
<comment type="catalytic activity">
    <reaction evidence="1">
        <text>a 2'-deoxyribonucleoside 5'-phosphate + H2O = a 2'-deoxyribonucleoside + phosphate</text>
        <dbReference type="Rhea" id="RHEA:36167"/>
        <dbReference type="ChEBI" id="CHEBI:15377"/>
        <dbReference type="ChEBI" id="CHEBI:18274"/>
        <dbReference type="ChEBI" id="CHEBI:43474"/>
        <dbReference type="ChEBI" id="CHEBI:65317"/>
        <dbReference type="EC" id="3.1.3.89"/>
    </reaction>
</comment>
<dbReference type="GO" id="GO:0009159">
    <property type="term" value="P:deoxyribonucleoside monophosphate catabolic process"/>
    <property type="evidence" value="ECO:0007669"/>
    <property type="project" value="UniProtKB-ARBA"/>
</dbReference>
<sequence length="230" mass="26627">MEASKLKFLEEVGKLKRTARRGWVIKNIDEPETISGHMYRMSLMPLLVMENLVNLDTNKIIKLCLIHDLAECIVGDITPHDNVSKTETEKHKRETDAINHLASLLPNIRAAELKDLFDEYENQETPESQLTKDFDLYDMVHQAFEYEKLQFDKTGVIPDLSEFFCQTKVLSRIRNKEVNDLVNEIIKQRVIFWNQNSEPSENSESVKNSSQSSENDSGIQLEEEQVQVEN</sequence>
<dbReference type="HOGENOM" id="CLU_039453_2_1_1"/>
<comment type="subunit">
    <text evidence="7">Homodimer.</text>
</comment>
<dbReference type="Pfam" id="PF13023">
    <property type="entry name" value="HD_3"/>
    <property type="match status" value="1"/>
</dbReference>
<evidence type="ECO:0000256" key="10">
    <source>
        <dbReference type="ARBA" id="ARBA00022723"/>
    </source>
</evidence>
<evidence type="ECO:0000256" key="13">
    <source>
        <dbReference type="ARBA" id="ARBA00032735"/>
    </source>
</evidence>
<name>T1K8K2_TETUR</name>
<gene>
    <name evidence="16" type="primary">107361620</name>
</gene>
<feature type="domain" description="HD" evidence="15">
    <location>
        <begin position="12"/>
        <end position="154"/>
    </location>
</feature>
<dbReference type="PANTHER" id="PTHR11845:SF13">
    <property type="entry name" value="5'-DEOXYNUCLEOTIDASE HDDC2"/>
    <property type="match status" value="1"/>
</dbReference>
<comment type="cofactor">
    <cofactor evidence="4">
        <name>Mg(2+)</name>
        <dbReference type="ChEBI" id="CHEBI:18420"/>
    </cofactor>
</comment>
<evidence type="ECO:0000256" key="14">
    <source>
        <dbReference type="SAM" id="MobiDB-lite"/>
    </source>
</evidence>
<evidence type="ECO:0000313" key="17">
    <source>
        <dbReference type="Proteomes" id="UP000015104"/>
    </source>
</evidence>
<evidence type="ECO:0000256" key="3">
    <source>
        <dbReference type="ARBA" id="ARBA00001941"/>
    </source>
</evidence>
<dbReference type="InterPro" id="IPR039356">
    <property type="entry name" value="YfbR/HDDC2"/>
</dbReference>
<keyword evidence="17" id="KW-1185">Reference proteome</keyword>
<comment type="similarity">
    <text evidence="6">Belongs to the HDDC2 family.</text>
</comment>
<dbReference type="SUPFAM" id="SSF109604">
    <property type="entry name" value="HD-domain/PDEase-like"/>
    <property type="match status" value="1"/>
</dbReference>
<comment type="function">
    <text evidence="5">Catalyzes the dephosphorylation of the nucleoside 5'-monophosphates deoxyadenosine monophosphate (dAMP), deoxycytidine monophosphate (dCMP), deoxyguanosine monophosphate (dGMP) and deoxythymidine monophosphate (dTMP).</text>
</comment>
<dbReference type="OrthoDB" id="10254258at2759"/>
<dbReference type="InterPro" id="IPR006674">
    <property type="entry name" value="HD_domain"/>
</dbReference>
<dbReference type="KEGG" id="tut:107361620"/>